<reference evidence="1 2" key="1">
    <citation type="submission" date="2018-10" db="EMBL/GenBank/DDBJ databases">
        <title>A high-quality apple genome assembly.</title>
        <authorList>
            <person name="Hu J."/>
        </authorList>
    </citation>
    <scope>NUCLEOTIDE SEQUENCE [LARGE SCALE GENOMIC DNA]</scope>
    <source>
        <strain evidence="2">cv. HFTH1</strain>
        <tissue evidence="1">Young leaf</tissue>
    </source>
</reference>
<feature type="non-terminal residue" evidence="1">
    <location>
        <position position="1"/>
    </location>
</feature>
<gene>
    <name evidence="1" type="ORF">DVH24_021129</name>
</gene>
<evidence type="ECO:0000313" key="1">
    <source>
        <dbReference type="EMBL" id="RXH92106.1"/>
    </source>
</evidence>
<accession>A0A498JAE7</accession>
<comment type="caution">
    <text evidence="1">The sequence shown here is derived from an EMBL/GenBank/DDBJ whole genome shotgun (WGS) entry which is preliminary data.</text>
</comment>
<evidence type="ECO:0000313" key="2">
    <source>
        <dbReference type="Proteomes" id="UP000290289"/>
    </source>
</evidence>
<dbReference type="EMBL" id="RDQH01000334">
    <property type="protein sequence ID" value="RXH92106.1"/>
    <property type="molecule type" value="Genomic_DNA"/>
</dbReference>
<protein>
    <submittedName>
        <fullName evidence="1">Uncharacterized protein</fullName>
    </submittedName>
</protein>
<sequence length="117" mass="13680">HRDINDKEEGIDFEFLWNAHWFNVTSQSRLRSSMILSGFGPSHALTVLFLETQTRTSQWVIHPRISLTRTHLTSEFQWNPKPMSSQKASCYRSWACTYKAHHPLPIGRCGMLHLRID</sequence>
<name>A0A498JAE7_MALDO</name>
<organism evidence="1 2">
    <name type="scientific">Malus domestica</name>
    <name type="common">Apple</name>
    <name type="synonym">Pyrus malus</name>
    <dbReference type="NCBI Taxonomy" id="3750"/>
    <lineage>
        <taxon>Eukaryota</taxon>
        <taxon>Viridiplantae</taxon>
        <taxon>Streptophyta</taxon>
        <taxon>Embryophyta</taxon>
        <taxon>Tracheophyta</taxon>
        <taxon>Spermatophyta</taxon>
        <taxon>Magnoliopsida</taxon>
        <taxon>eudicotyledons</taxon>
        <taxon>Gunneridae</taxon>
        <taxon>Pentapetalae</taxon>
        <taxon>rosids</taxon>
        <taxon>fabids</taxon>
        <taxon>Rosales</taxon>
        <taxon>Rosaceae</taxon>
        <taxon>Amygdaloideae</taxon>
        <taxon>Maleae</taxon>
        <taxon>Malus</taxon>
    </lineage>
</organism>
<keyword evidence="2" id="KW-1185">Reference proteome</keyword>
<dbReference type="Proteomes" id="UP000290289">
    <property type="component" value="Chromosome 8"/>
</dbReference>
<proteinExistence type="predicted"/>
<dbReference type="AlphaFoldDB" id="A0A498JAE7"/>